<accession>A0A085LSL1</accession>
<feature type="binding site" evidence="6">
    <location>
        <position position="236"/>
    </location>
    <ligand>
        <name>Zn(2+)</name>
        <dbReference type="ChEBI" id="CHEBI:29105"/>
        <label>2</label>
    </ligand>
</feature>
<protein>
    <recommendedName>
        <fullName evidence="2">N-acetylphosphatidylethanolamine-hydrolyzing phospholipase D</fullName>
        <ecNumber evidence="2">3.1.4.54</ecNumber>
    </recommendedName>
</protein>
<feature type="binding site" evidence="6">
    <location>
        <position position="140"/>
    </location>
    <ligand>
        <name>Zn(2+)</name>
        <dbReference type="ChEBI" id="CHEBI:29105"/>
        <label>2</label>
    </ligand>
</feature>
<sequence length="344" mass="39013">MSISESFSFDLLHPVVENGKFKNPWPSSHHMPTFMDLLRWKFQSKNRLCSCQHSLGPYLVPDFNEASSLAAKHGLSAVWLGHSTLLVNFTKGTFLTDPILSLSCSPLPFCGPKRISPVPCKVGDLPEIDAVLISHNHYDHLDLPTVRDLINRFGSRLTWFVPSGLKSWFSTLGDITVNELSWNEEITFNSQRGGSFRIVCLPSQHWSMRSIFDRNRSLWCSWAVIGEQRRFFFAGDTGYCPAFKVVGTIYGPFDLAAIPIGCYEPRWFMQYQHVGPEEALQIHKDLRSRTSLGIHWGTYDMGSYEHATEPPCKLAAIAKEQKLENAFTTLAQGEIWKPLDEIKT</sequence>
<keyword evidence="3" id="KW-0595">Phospholipid degradation</keyword>
<dbReference type="Proteomes" id="UP000030764">
    <property type="component" value="Unassembled WGS sequence"/>
</dbReference>
<keyword evidence="3" id="KW-1208">Phospholipid metabolism</keyword>
<proteinExistence type="inferred from homology"/>
<dbReference type="PANTHER" id="PTHR15032:SF4">
    <property type="entry name" value="N-ACYL-PHOSPHATIDYLETHANOLAMINE-HYDROLYZING PHOSPHOLIPASE D"/>
    <property type="match status" value="1"/>
</dbReference>
<evidence type="ECO:0000256" key="2">
    <source>
        <dbReference type="ARBA" id="ARBA00012279"/>
    </source>
</evidence>
<dbReference type="EMBL" id="KL363309">
    <property type="protein sequence ID" value="KFD47957.1"/>
    <property type="molecule type" value="Genomic_DNA"/>
</dbReference>
<dbReference type="GO" id="GO:0005737">
    <property type="term" value="C:cytoplasm"/>
    <property type="evidence" value="ECO:0007669"/>
    <property type="project" value="TreeGrafter"/>
</dbReference>
<dbReference type="GO" id="GO:0009395">
    <property type="term" value="P:phospholipid catabolic process"/>
    <property type="evidence" value="ECO:0007669"/>
    <property type="project" value="UniProtKB-KW"/>
</dbReference>
<feature type="domain" description="Metallo-beta-lactamase" evidence="7">
    <location>
        <begin position="94"/>
        <end position="296"/>
    </location>
</feature>
<evidence type="ECO:0000313" key="8">
    <source>
        <dbReference type="EMBL" id="KFD47957.1"/>
    </source>
</evidence>
<dbReference type="EMBL" id="KL367560">
    <property type="protein sequence ID" value="KFD64161.1"/>
    <property type="molecule type" value="Genomic_DNA"/>
</dbReference>
<dbReference type="InterPro" id="IPR001279">
    <property type="entry name" value="Metallo-B-lactamas"/>
</dbReference>
<evidence type="ECO:0000256" key="3">
    <source>
        <dbReference type="ARBA" id="ARBA00022668"/>
    </source>
</evidence>
<keyword evidence="3" id="KW-0443">Lipid metabolism</keyword>
<dbReference type="SUPFAM" id="SSF56281">
    <property type="entry name" value="Metallo-hydrolase/oxidoreductase"/>
    <property type="match status" value="1"/>
</dbReference>
<feature type="binding site" evidence="5">
    <location>
        <position position="273"/>
    </location>
    <ligand>
        <name>an N-acyl-1,2-diacyl-sn-glycero-3-phosphoethanolamine</name>
        <dbReference type="ChEBI" id="CHEBI:62537"/>
    </ligand>
</feature>
<name>A0A085LSL1_9BILA</name>
<evidence type="ECO:0000259" key="7">
    <source>
        <dbReference type="Pfam" id="PF12706"/>
    </source>
</evidence>
<dbReference type="InterPro" id="IPR036866">
    <property type="entry name" value="RibonucZ/Hydroxyglut_hydro"/>
</dbReference>
<evidence type="ECO:0000313" key="10">
    <source>
        <dbReference type="Proteomes" id="UP000030764"/>
    </source>
</evidence>
<feature type="binding site" evidence="6">
    <location>
        <position position="295"/>
    </location>
    <ligand>
        <name>Zn(2+)</name>
        <dbReference type="ChEBI" id="CHEBI:29105"/>
        <label>2</label>
    </ligand>
</feature>
<gene>
    <name evidence="8" type="ORF">M513_11190</name>
    <name evidence="9" type="ORF">M514_11190</name>
</gene>
<dbReference type="Proteomes" id="UP000030758">
    <property type="component" value="Unassembled WGS sequence"/>
</dbReference>
<dbReference type="InterPro" id="IPR024884">
    <property type="entry name" value="NAPE-PLD"/>
</dbReference>
<dbReference type="PANTHER" id="PTHR15032">
    <property type="entry name" value="N-ACYL-PHOSPHATIDYLETHANOLAMINE-HYDROLYZING PHOSPHOLIPASE D"/>
    <property type="match status" value="1"/>
</dbReference>
<evidence type="ECO:0000256" key="1">
    <source>
        <dbReference type="ARBA" id="ARBA00010127"/>
    </source>
</evidence>
<dbReference type="GO" id="GO:0008270">
    <property type="term" value="F:zinc ion binding"/>
    <property type="evidence" value="ECO:0007669"/>
    <property type="project" value="InterPro"/>
</dbReference>
<dbReference type="EC" id="3.1.4.54" evidence="2"/>
<organism evidence="8 10">
    <name type="scientific">Trichuris suis</name>
    <name type="common">pig whipworm</name>
    <dbReference type="NCBI Taxonomy" id="68888"/>
    <lineage>
        <taxon>Eukaryota</taxon>
        <taxon>Metazoa</taxon>
        <taxon>Ecdysozoa</taxon>
        <taxon>Nematoda</taxon>
        <taxon>Enoplea</taxon>
        <taxon>Dorylaimia</taxon>
        <taxon>Trichinellida</taxon>
        <taxon>Trichuridae</taxon>
        <taxon>Trichuris</taxon>
    </lineage>
</organism>
<feature type="binding site" evidence="6">
    <location>
        <position position="139"/>
    </location>
    <ligand>
        <name>Zn(2+)</name>
        <dbReference type="ChEBI" id="CHEBI:29105"/>
        <label>2</label>
    </ligand>
</feature>
<dbReference type="Pfam" id="PF12706">
    <property type="entry name" value="Lactamase_B_2"/>
    <property type="match status" value="1"/>
</dbReference>
<dbReference type="PIRSF" id="PIRSF038896">
    <property type="entry name" value="NAPE-PLD"/>
    <property type="match status" value="1"/>
</dbReference>
<keyword evidence="6" id="KW-0479">Metal-binding</keyword>
<feature type="binding site" evidence="6">
    <location>
        <position position="135"/>
    </location>
    <ligand>
        <name>Zn(2+)</name>
        <dbReference type="ChEBI" id="CHEBI:29105"/>
        <label>1</label>
    </ligand>
</feature>
<dbReference type="GO" id="GO:0070290">
    <property type="term" value="F:N-acylphosphatidylethanolamine-specific phospholipase D activity"/>
    <property type="evidence" value="ECO:0007669"/>
    <property type="project" value="UniProtKB-EC"/>
</dbReference>
<feature type="binding site" evidence="6">
    <location>
        <position position="137"/>
    </location>
    <ligand>
        <name>Zn(2+)</name>
        <dbReference type="ChEBI" id="CHEBI:29105"/>
        <label>1</label>
    </ligand>
</feature>
<evidence type="ECO:0000256" key="6">
    <source>
        <dbReference type="PIRSR" id="PIRSR038896-51"/>
    </source>
</evidence>
<evidence type="ECO:0000313" key="9">
    <source>
        <dbReference type="EMBL" id="KFD64161.1"/>
    </source>
</evidence>
<dbReference type="Gene3D" id="3.60.15.10">
    <property type="entry name" value="Ribonuclease Z/Hydroxyacylglutathione hydrolase-like"/>
    <property type="match status" value="1"/>
</dbReference>
<dbReference type="AlphaFoldDB" id="A0A085LSL1"/>
<evidence type="ECO:0000256" key="4">
    <source>
        <dbReference type="ARBA" id="ARBA00048025"/>
    </source>
</evidence>
<reference evidence="8 10" key="1">
    <citation type="journal article" date="2014" name="Nat. Genet.">
        <title>Genome and transcriptome of the porcine whipworm Trichuris suis.</title>
        <authorList>
            <person name="Jex A.R."/>
            <person name="Nejsum P."/>
            <person name="Schwarz E.M."/>
            <person name="Hu L."/>
            <person name="Young N.D."/>
            <person name="Hall R.S."/>
            <person name="Korhonen P.K."/>
            <person name="Liao S."/>
            <person name="Thamsborg S."/>
            <person name="Xia J."/>
            <person name="Xu P."/>
            <person name="Wang S."/>
            <person name="Scheerlinck J.P."/>
            <person name="Hofmann A."/>
            <person name="Sternberg P.W."/>
            <person name="Wang J."/>
            <person name="Gasser R.B."/>
        </authorList>
    </citation>
    <scope>NUCLEOTIDE SEQUENCE [LARGE SCALE GENOMIC DNA]</scope>
    <source>
        <strain evidence="9">DCEP-RM93F</strain>
        <strain evidence="8">DCEP-RM93M</strain>
    </source>
</reference>
<feature type="binding site" evidence="6">
    <location>
        <position position="236"/>
    </location>
    <ligand>
        <name>Zn(2+)</name>
        <dbReference type="ChEBI" id="CHEBI:29105"/>
        <label>1</label>
    </ligand>
</feature>
<comment type="cofactor">
    <cofactor evidence="6">
        <name>Zn(2+)</name>
        <dbReference type="ChEBI" id="CHEBI:29105"/>
    </cofactor>
    <text evidence="6">Binds 2 zinc divalent cations per subunit.</text>
</comment>
<feature type="binding site" evidence="6">
    <location>
        <position position="205"/>
    </location>
    <ligand>
        <name>Zn(2+)</name>
        <dbReference type="ChEBI" id="CHEBI:29105"/>
        <label>1</label>
    </ligand>
</feature>
<keyword evidence="6" id="KW-0862">Zinc</keyword>
<keyword evidence="10" id="KW-1185">Reference proteome</keyword>
<feature type="binding site" evidence="5">
    <location>
        <position position="138"/>
    </location>
    <ligand>
        <name>an N-acyl-1,2-diacyl-sn-glycero-3-phosphoethanolamine</name>
        <dbReference type="ChEBI" id="CHEBI:62537"/>
    </ligand>
</feature>
<comment type="similarity">
    <text evidence="1">Belongs to the NAPE-PLD family.</text>
</comment>
<keyword evidence="3" id="KW-0442">Lipid degradation</keyword>
<evidence type="ECO:0000256" key="5">
    <source>
        <dbReference type="PIRSR" id="PIRSR038896-50"/>
    </source>
</evidence>
<comment type="catalytic activity">
    <reaction evidence="4">
        <text>N-(5Z,8Z,11Z,14Z-eicosatetraenoyl)-1,2-di-(9Z-octadecenoyl)-sn-glycero-3-phosphoethanolamine + H2O = N-(5Z,8Z,11Z,14Z-eicosatetraenoyl)-ethanolamine + 1,2-di-(9Z-octadecenoyl)-sn-glycero-3-phosphate + H(+)</text>
        <dbReference type="Rhea" id="RHEA:45528"/>
        <dbReference type="ChEBI" id="CHEBI:2700"/>
        <dbReference type="ChEBI" id="CHEBI:15377"/>
        <dbReference type="ChEBI" id="CHEBI:15378"/>
        <dbReference type="ChEBI" id="CHEBI:74546"/>
        <dbReference type="ChEBI" id="CHEBI:85277"/>
    </reaction>
    <physiologicalReaction direction="left-to-right" evidence="4">
        <dbReference type="Rhea" id="RHEA:45529"/>
    </physiologicalReaction>
</comment>